<accession>A0A326UC86</accession>
<name>A0A326UC86_THEHA</name>
<proteinExistence type="predicted"/>
<dbReference type="PROSITE" id="PS51257">
    <property type="entry name" value="PROKAR_LIPOPROTEIN"/>
    <property type="match status" value="1"/>
</dbReference>
<dbReference type="Proteomes" id="UP000248806">
    <property type="component" value="Unassembled WGS sequence"/>
</dbReference>
<gene>
    <name evidence="1" type="ORF">EI42_02409</name>
</gene>
<sequence length="297" mass="32859">MLHREGVSGKCRRLALVGITSLLFVACFVFMTYHAQADSQIAIKQEKNYSSQTTPWSKLPSDFTGKTIHYTFIQSSYYHQGPASEKKLNLLGDAWSTFDSTGKLQVHHVVYTNLDTHSFFQETYTDQTTSLIVYGKNASNRPVNVNNPASSSCVEILSGRTVADLNSDEVIPFANTNTLRQKGYAVEQLLNRMSQSVPESTVSIVSKPVKQYTAGSSIQVLTKTDTSEEKNTKAVARIEVDQFNRVLVYNTTLLDNDGKIIASTQFAYGGVKLYNSQDIPASILSTPKKIQQGGCTR</sequence>
<protein>
    <submittedName>
        <fullName evidence="1">Uncharacterized protein</fullName>
    </submittedName>
</protein>
<dbReference type="RefSeq" id="WP_111322141.1">
    <property type="nucleotide sequence ID" value="NZ_BIFX01000003.1"/>
</dbReference>
<reference evidence="1 2" key="1">
    <citation type="submission" date="2018-06" db="EMBL/GenBank/DDBJ databases">
        <title>Genomic Encyclopedia of Archaeal and Bacterial Type Strains, Phase II (KMG-II): from individual species to whole genera.</title>
        <authorList>
            <person name="Goeker M."/>
        </authorList>
    </citation>
    <scope>NUCLEOTIDE SEQUENCE [LARGE SCALE GENOMIC DNA]</scope>
    <source>
        <strain evidence="1 2">ATCC BAA-1881</strain>
    </source>
</reference>
<dbReference type="AlphaFoldDB" id="A0A326UC86"/>
<dbReference type="EMBL" id="QKUF01000006">
    <property type="protein sequence ID" value="PZW31312.1"/>
    <property type="molecule type" value="Genomic_DNA"/>
</dbReference>
<evidence type="ECO:0000313" key="1">
    <source>
        <dbReference type="EMBL" id="PZW31312.1"/>
    </source>
</evidence>
<keyword evidence="2" id="KW-1185">Reference proteome</keyword>
<organism evidence="1 2">
    <name type="scientific">Thermosporothrix hazakensis</name>
    <dbReference type="NCBI Taxonomy" id="644383"/>
    <lineage>
        <taxon>Bacteria</taxon>
        <taxon>Bacillati</taxon>
        <taxon>Chloroflexota</taxon>
        <taxon>Ktedonobacteria</taxon>
        <taxon>Ktedonobacterales</taxon>
        <taxon>Thermosporotrichaceae</taxon>
        <taxon>Thermosporothrix</taxon>
    </lineage>
</organism>
<evidence type="ECO:0000313" key="2">
    <source>
        <dbReference type="Proteomes" id="UP000248806"/>
    </source>
</evidence>
<comment type="caution">
    <text evidence="1">The sequence shown here is derived from an EMBL/GenBank/DDBJ whole genome shotgun (WGS) entry which is preliminary data.</text>
</comment>